<gene>
    <name evidence="1" type="ORF">DVH24_040867</name>
</gene>
<proteinExistence type="predicted"/>
<dbReference type="EMBL" id="RDQH01000339">
    <property type="protein sequence ID" value="RXH79720.1"/>
    <property type="molecule type" value="Genomic_DNA"/>
</dbReference>
<dbReference type="InterPro" id="IPR006476">
    <property type="entry name" value="CHP01589_pln"/>
</dbReference>
<dbReference type="Proteomes" id="UP000290289">
    <property type="component" value="Chromosome 13"/>
</dbReference>
<dbReference type="PANTHER" id="PTHR31871:SF5">
    <property type="entry name" value="TRANSMEMBRANE PROTEIN"/>
    <property type="match status" value="1"/>
</dbReference>
<name>A0A498I990_MALDO</name>
<evidence type="ECO:0000313" key="2">
    <source>
        <dbReference type="Proteomes" id="UP000290289"/>
    </source>
</evidence>
<organism evidence="1 2">
    <name type="scientific">Malus domestica</name>
    <name type="common">Apple</name>
    <name type="synonym">Pyrus malus</name>
    <dbReference type="NCBI Taxonomy" id="3750"/>
    <lineage>
        <taxon>Eukaryota</taxon>
        <taxon>Viridiplantae</taxon>
        <taxon>Streptophyta</taxon>
        <taxon>Embryophyta</taxon>
        <taxon>Tracheophyta</taxon>
        <taxon>Spermatophyta</taxon>
        <taxon>Magnoliopsida</taxon>
        <taxon>eudicotyledons</taxon>
        <taxon>Gunneridae</taxon>
        <taxon>Pentapetalae</taxon>
        <taxon>rosids</taxon>
        <taxon>fabids</taxon>
        <taxon>Rosales</taxon>
        <taxon>Rosaceae</taxon>
        <taxon>Amygdaloideae</taxon>
        <taxon>Maleae</taxon>
        <taxon>Malus</taxon>
    </lineage>
</organism>
<dbReference type="PANTHER" id="PTHR31871">
    <property type="entry name" value="OS02G0137100 PROTEIN"/>
    <property type="match status" value="1"/>
</dbReference>
<dbReference type="NCBIfam" id="TIGR01589">
    <property type="entry name" value="A_thal_3526"/>
    <property type="match status" value="1"/>
</dbReference>
<dbReference type="STRING" id="3750.A0A498I990"/>
<accession>A0A498I990</accession>
<comment type="caution">
    <text evidence="1">The sequence shown here is derived from an EMBL/GenBank/DDBJ whole genome shotgun (WGS) entry which is preliminary data.</text>
</comment>
<keyword evidence="2" id="KW-1185">Reference proteome</keyword>
<evidence type="ECO:0000313" key="1">
    <source>
        <dbReference type="EMBL" id="RXH79720.1"/>
    </source>
</evidence>
<reference evidence="1 2" key="1">
    <citation type="submission" date="2018-10" db="EMBL/GenBank/DDBJ databases">
        <title>A high-quality apple genome assembly.</title>
        <authorList>
            <person name="Hu J."/>
        </authorList>
    </citation>
    <scope>NUCLEOTIDE SEQUENCE [LARGE SCALE GENOMIC DNA]</scope>
    <source>
        <strain evidence="2">cv. HFTH1</strain>
        <tissue evidence="1">Young leaf</tissue>
    </source>
</reference>
<dbReference type="AlphaFoldDB" id="A0A498I990"/>
<sequence length="144" mass="16951">MRLIETQEKCITVITLVHVCIATLKATLEWYSLSVSVCLSVSEHTHIDRTIYMAIVSSLILHEIVVQHLIERCLLLHMNRDQCIKVLAEHARIRPLVTLTVWRELQKENRHFFQAYFHSISPRPLMGSCIQRGPRFGRRKQHWK</sequence>
<protein>
    <submittedName>
        <fullName evidence="1">Uncharacterized protein</fullName>
    </submittedName>
</protein>
<dbReference type="Pfam" id="PF09713">
    <property type="entry name" value="A_thal_3526"/>
    <property type="match status" value="1"/>
</dbReference>